<dbReference type="AlphaFoldDB" id="A0A9P4MFK4"/>
<feature type="compositionally biased region" description="Low complexity" evidence="1">
    <location>
        <begin position="1"/>
        <end position="34"/>
    </location>
</feature>
<evidence type="ECO:0000256" key="1">
    <source>
        <dbReference type="SAM" id="MobiDB-lite"/>
    </source>
</evidence>
<keyword evidence="3" id="KW-1185">Reference proteome</keyword>
<protein>
    <submittedName>
        <fullName evidence="2">Uncharacterized protein</fullName>
    </submittedName>
</protein>
<dbReference type="EMBL" id="ML996088">
    <property type="protein sequence ID" value="KAF2151182.1"/>
    <property type="molecule type" value="Genomic_DNA"/>
</dbReference>
<reference evidence="2" key="1">
    <citation type="journal article" date="2020" name="Stud. Mycol.">
        <title>101 Dothideomycetes genomes: a test case for predicting lifestyles and emergence of pathogens.</title>
        <authorList>
            <person name="Haridas S."/>
            <person name="Albert R."/>
            <person name="Binder M."/>
            <person name="Bloem J."/>
            <person name="Labutti K."/>
            <person name="Salamov A."/>
            <person name="Andreopoulos B."/>
            <person name="Baker S."/>
            <person name="Barry K."/>
            <person name="Bills G."/>
            <person name="Bluhm B."/>
            <person name="Cannon C."/>
            <person name="Castanera R."/>
            <person name="Culley D."/>
            <person name="Daum C."/>
            <person name="Ezra D."/>
            <person name="Gonzalez J."/>
            <person name="Henrissat B."/>
            <person name="Kuo A."/>
            <person name="Liang C."/>
            <person name="Lipzen A."/>
            <person name="Lutzoni F."/>
            <person name="Magnuson J."/>
            <person name="Mondo S."/>
            <person name="Nolan M."/>
            <person name="Ohm R."/>
            <person name="Pangilinan J."/>
            <person name="Park H.-J."/>
            <person name="Ramirez L."/>
            <person name="Alfaro M."/>
            <person name="Sun H."/>
            <person name="Tritt A."/>
            <person name="Yoshinaga Y."/>
            <person name="Zwiers L.-H."/>
            <person name="Turgeon B."/>
            <person name="Goodwin S."/>
            <person name="Spatafora J."/>
            <person name="Crous P."/>
            <person name="Grigoriev I."/>
        </authorList>
    </citation>
    <scope>NUCLEOTIDE SEQUENCE</scope>
    <source>
        <strain evidence="2">CBS 260.36</strain>
    </source>
</reference>
<evidence type="ECO:0000313" key="2">
    <source>
        <dbReference type="EMBL" id="KAF2151182.1"/>
    </source>
</evidence>
<dbReference type="Proteomes" id="UP000799439">
    <property type="component" value="Unassembled WGS sequence"/>
</dbReference>
<sequence length="115" mass="11672">MSLSTTSTTLPSSSTSSCPPSLPSSPSAAPSTTPLVPPDLALPFSPSLTYPLTSAWTSAPKKFPWILLAPLGGIAGMTSTPTTLPPGLVRDTATCDHAPGAKPRSTTVSPGRKSR</sequence>
<proteinExistence type="predicted"/>
<evidence type="ECO:0000313" key="3">
    <source>
        <dbReference type="Proteomes" id="UP000799439"/>
    </source>
</evidence>
<accession>A0A9P4MFK4</accession>
<comment type="caution">
    <text evidence="2">The sequence shown here is derived from an EMBL/GenBank/DDBJ whole genome shotgun (WGS) entry which is preliminary data.</text>
</comment>
<gene>
    <name evidence="2" type="ORF">K461DRAFT_279969</name>
</gene>
<feature type="region of interest" description="Disordered" evidence="1">
    <location>
        <begin position="1"/>
        <end position="40"/>
    </location>
</feature>
<name>A0A9P4MFK4_9PEZI</name>
<feature type="region of interest" description="Disordered" evidence="1">
    <location>
        <begin position="79"/>
        <end position="115"/>
    </location>
</feature>
<organism evidence="2 3">
    <name type="scientific">Myriangium duriaei CBS 260.36</name>
    <dbReference type="NCBI Taxonomy" id="1168546"/>
    <lineage>
        <taxon>Eukaryota</taxon>
        <taxon>Fungi</taxon>
        <taxon>Dikarya</taxon>
        <taxon>Ascomycota</taxon>
        <taxon>Pezizomycotina</taxon>
        <taxon>Dothideomycetes</taxon>
        <taxon>Dothideomycetidae</taxon>
        <taxon>Myriangiales</taxon>
        <taxon>Myriangiaceae</taxon>
        <taxon>Myriangium</taxon>
    </lineage>
</organism>